<sequence>MESSTQLEYSGKTTARRRSGILWKEIVKHKYLYLLLAPLVIFYIIFTYIPMYGVLLAFKEFDYSKGVLGSPWNHFANFNAVFGNPGFWTAFRNTLLISMGRLIIEFPIPIVLAILLNEISKGRLTRVFQTVFTFPHFISWVVLSGIIIGIFNDQGLYNQVLALFGAEKSSVLTSGPGFTIVLFVSNIWKEAGWSCILYLAAIAGINLELYEAAEVDGANRLQQMKAITWPVLKSTAAVLFILAVGNVMNGGFDQIFNLYNSAVYAYSDILDTFVYRSAFTDATGFGFSTTVGLLKSVINFTLLFGANYIVTRFGKEEGL</sequence>
<dbReference type="Proteomes" id="UP000463051">
    <property type="component" value="Unassembled WGS sequence"/>
</dbReference>
<evidence type="ECO:0000256" key="2">
    <source>
        <dbReference type="ARBA" id="ARBA00022448"/>
    </source>
</evidence>
<dbReference type="Pfam" id="PF00528">
    <property type="entry name" value="BPD_transp_1"/>
    <property type="match status" value="1"/>
</dbReference>
<dbReference type="SUPFAM" id="SSF161098">
    <property type="entry name" value="MetI-like"/>
    <property type="match status" value="1"/>
</dbReference>
<protein>
    <submittedName>
        <fullName evidence="9">ABC transporter permease subunit</fullName>
    </submittedName>
</protein>
<organism evidence="9 10">
    <name type="scientific">Paenibacillus monticola</name>
    <dbReference type="NCBI Taxonomy" id="2666075"/>
    <lineage>
        <taxon>Bacteria</taxon>
        <taxon>Bacillati</taxon>
        <taxon>Bacillota</taxon>
        <taxon>Bacilli</taxon>
        <taxon>Bacillales</taxon>
        <taxon>Paenibacillaceae</taxon>
        <taxon>Paenibacillus</taxon>
    </lineage>
</organism>
<comment type="subcellular location">
    <subcellularLocation>
        <location evidence="1 7">Cell membrane</location>
        <topology evidence="1 7">Multi-pass membrane protein</topology>
    </subcellularLocation>
</comment>
<evidence type="ECO:0000256" key="1">
    <source>
        <dbReference type="ARBA" id="ARBA00004651"/>
    </source>
</evidence>
<evidence type="ECO:0000313" key="10">
    <source>
        <dbReference type="Proteomes" id="UP000463051"/>
    </source>
</evidence>
<evidence type="ECO:0000256" key="3">
    <source>
        <dbReference type="ARBA" id="ARBA00022475"/>
    </source>
</evidence>
<dbReference type="RefSeq" id="WP_154118804.1">
    <property type="nucleotide sequence ID" value="NZ_WJXB01000003.1"/>
</dbReference>
<name>A0A7X2H5C9_9BACL</name>
<feature type="transmembrane region" description="Helical" evidence="7">
    <location>
        <begin position="285"/>
        <end position="310"/>
    </location>
</feature>
<feature type="transmembrane region" description="Helical" evidence="7">
    <location>
        <begin position="191"/>
        <end position="210"/>
    </location>
</feature>
<keyword evidence="6 7" id="KW-0472">Membrane</keyword>
<keyword evidence="2 7" id="KW-0813">Transport</keyword>
<dbReference type="GO" id="GO:0005886">
    <property type="term" value="C:plasma membrane"/>
    <property type="evidence" value="ECO:0007669"/>
    <property type="project" value="UniProtKB-SubCell"/>
</dbReference>
<proteinExistence type="inferred from homology"/>
<evidence type="ECO:0000256" key="7">
    <source>
        <dbReference type="RuleBase" id="RU363032"/>
    </source>
</evidence>
<keyword evidence="3" id="KW-1003">Cell membrane</keyword>
<evidence type="ECO:0000313" key="9">
    <source>
        <dbReference type="EMBL" id="MRN53822.1"/>
    </source>
</evidence>
<evidence type="ECO:0000256" key="4">
    <source>
        <dbReference type="ARBA" id="ARBA00022692"/>
    </source>
</evidence>
<dbReference type="PROSITE" id="PS50928">
    <property type="entry name" value="ABC_TM1"/>
    <property type="match status" value="1"/>
</dbReference>
<dbReference type="GO" id="GO:0055085">
    <property type="term" value="P:transmembrane transport"/>
    <property type="evidence" value="ECO:0007669"/>
    <property type="project" value="InterPro"/>
</dbReference>
<dbReference type="PANTHER" id="PTHR43227">
    <property type="entry name" value="BLL4140 PROTEIN"/>
    <property type="match status" value="1"/>
</dbReference>
<dbReference type="InterPro" id="IPR050809">
    <property type="entry name" value="UgpAE/MalFG_permease"/>
</dbReference>
<dbReference type="PANTHER" id="PTHR43227:SF11">
    <property type="entry name" value="BLL4140 PROTEIN"/>
    <property type="match status" value="1"/>
</dbReference>
<dbReference type="InterPro" id="IPR000515">
    <property type="entry name" value="MetI-like"/>
</dbReference>
<dbReference type="EMBL" id="WJXB01000003">
    <property type="protein sequence ID" value="MRN53822.1"/>
    <property type="molecule type" value="Genomic_DNA"/>
</dbReference>
<dbReference type="InterPro" id="IPR035906">
    <property type="entry name" value="MetI-like_sf"/>
</dbReference>
<feature type="domain" description="ABC transmembrane type-1" evidence="8">
    <location>
        <begin position="91"/>
        <end position="306"/>
    </location>
</feature>
<gene>
    <name evidence="9" type="ORF">GJB61_12560</name>
</gene>
<comment type="caution">
    <text evidence="9">The sequence shown here is derived from an EMBL/GenBank/DDBJ whole genome shotgun (WGS) entry which is preliminary data.</text>
</comment>
<reference evidence="9 10" key="1">
    <citation type="submission" date="2019-11" db="EMBL/GenBank/DDBJ databases">
        <title>Paenibacillus monticola sp. nov., a novel PGPR strain isolated from mountain sample in China.</title>
        <authorList>
            <person name="Zhao Q."/>
            <person name="Li H.-P."/>
            <person name="Zhang J.-L."/>
        </authorList>
    </citation>
    <scope>NUCLEOTIDE SEQUENCE [LARGE SCALE GENOMIC DNA]</scope>
    <source>
        <strain evidence="9 10">LC-T2</strain>
    </source>
</reference>
<accession>A0A7X2H5C9</accession>
<feature type="transmembrane region" description="Helical" evidence="7">
    <location>
        <begin position="231"/>
        <end position="252"/>
    </location>
</feature>
<keyword evidence="4 7" id="KW-0812">Transmembrane</keyword>
<evidence type="ECO:0000256" key="5">
    <source>
        <dbReference type="ARBA" id="ARBA00022989"/>
    </source>
</evidence>
<feature type="transmembrane region" description="Helical" evidence="7">
    <location>
        <begin position="31"/>
        <end position="58"/>
    </location>
</feature>
<dbReference type="CDD" id="cd06261">
    <property type="entry name" value="TM_PBP2"/>
    <property type="match status" value="1"/>
</dbReference>
<dbReference type="Gene3D" id="1.10.3720.10">
    <property type="entry name" value="MetI-like"/>
    <property type="match status" value="1"/>
</dbReference>
<comment type="similarity">
    <text evidence="7">Belongs to the binding-protein-dependent transport system permease family.</text>
</comment>
<feature type="transmembrane region" description="Helical" evidence="7">
    <location>
        <begin position="128"/>
        <end position="151"/>
    </location>
</feature>
<keyword evidence="5 7" id="KW-1133">Transmembrane helix</keyword>
<evidence type="ECO:0000256" key="6">
    <source>
        <dbReference type="ARBA" id="ARBA00023136"/>
    </source>
</evidence>
<dbReference type="AlphaFoldDB" id="A0A7X2H5C9"/>
<keyword evidence="10" id="KW-1185">Reference proteome</keyword>
<evidence type="ECO:0000259" key="8">
    <source>
        <dbReference type="PROSITE" id="PS50928"/>
    </source>
</evidence>
<feature type="transmembrane region" description="Helical" evidence="7">
    <location>
        <begin position="95"/>
        <end position="116"/>
    </location>
</feature>